<dbReference type="PANTHER" id="PTHR36505">
    <property type="entry name" value="BLR1072 PROTEIN"/>
    <property type="match status" value="1"/>
</dbReference>
<evidence type="ECO:0000313" key="4">
    <source>
        <dbReference type="EMBL" id="NDV87982.1"/>
    </source>
</evidence>
<dbReference type="PANTHER" id="PTHR36505:SF1">
    <property type="entry name" value="BLR1072 PROTEIN"/>
    <property type="match status" value="1"/>
</dbReference>
<dbReference type="Gene3D" id="2.30.30.240">
    <property type="entry name" value="PRC-barrel domain"/>
    <property type="match status" value="1"/>
</dbReference>
<accession>A0A6L9MK32</accession>
<dbReference type="AlphaFoldDB" id="A0A6L9MK32"/>
<evidence type="ECO:0000313" key="5">
    <source>
        <dbReference type="Proteomes" id="UP000476332"/>
    </source>
</evidence>
<evidence type="ECO:0000256" key="2">
    <source>
        <dbReference type="SAM" id="SignalP"/>
    </source>
</evidence>
<keyword evidence="2" id="KW-0732">Signal</keyword>
<feature type="signal peptide" evidence="2">
    <location>
        <begin position="1"/>
        <end position="25"/>
    </location>
</feature>
<feature type="chain" id="PRO_5026720499" description="PRC-barrel domain-containing protein" evidence="2">
    <location>
        <begin position="26"/>
        <end position="433"/>
    </location>
</feature>
<organism evidence="4 5">
    <name type="scientific">Aurantimonas aggregata</name>
    <dbReference type="NCBI Taxonomy" id="2047720"/>
    <lineage>
        <taxon>Bacteria</taxon>
        <taxon>Pseudomonadati</taxon>
        <taxon>Pseudomonadota</taxon>
        <taxon>Alphaproteobacteria</taxon>
        <taxon>Hyphomicrobiales</taxon>
        <taxon>Aurantimonadaceae</taxon>
        <taxon>Aurantimonas</taxon>
    </lineage>
</organism>
<dbReference type="Proteomes" id="UP000476332">
    <property type="component" value="Unassembled WGS sequence"/>
</dbReference>
<comment type="caution">
    <text evidence="4">The sequence shown here is derived from an EMBL/GenBank/DDBJ whole genome shotgun (WGS) entry which is preliminary data.</text>
</comment>
<evidence type="ECO:0000259" key="3">
    <source>
        <dbReference type="Pfam" id="PF05239"/>
    </source>
</evidence>
<protein>
    <recommendedName>
        <fullName evidence="3">PRC-barrel domain-containing protein</fullName>
    </recommendedName>
</protein>
<keyword evidence="5" id="KW-1185">Reference proteome</keyword>
<feature type="region of interest" description="Disordered" evidence="1">
    <location>
        <begin position="169"/>
        <end position="196"/>
    </location>
</feature>
<feature type="domain" description="PRC-barrel" evidence="3">
    <location>
        <begin position="334"/>
        <end position="405"/>
    </location>
</feature>
<gene>
    <name evidence="4" type="ORF">GTW51_14855</name>
</gene>
<name>A0A6L9MK32_9HYPH</name>
<feature type="compositionally biased region" description="Polar residues" evidence="1">
    <location>
        <begin position="171"/>
        <end position="183"/>
    </location>
</feature>
<dbReference type="EMBL" id="JAAAMJ010000012">
    <property type="protein sequence ID" value="NDV87982.1"/>
    <property type="molecule type" value="Genomic_DNA"/>
</dbReference>
<dbReference type="SUPFAM" id="SSF50346">
    <property type="entry name" value="PRC-barrel domain"/>
    <property type="match status" value="1"/>
</dbReference>
<sequence length="433" mass="45664">MSYRFTSMIAASLLGTSALIGAANAQDAAQTAGNVDACEGLRVLNDENAELFNEEFVVGARQVVERDDATVCAPWLAEAERALQENEGADLTATGGRIVVTQPEPTVTVDQADPQVSVSQEDPTVSVQQAQPEIIVRQQQPTIRVEMPRPTITIDQPQPQIIVRMPDPEVNVTTPEPQVSVSQAEPKVSVEQGQPQIAVDEPTVDVEEQGSANIQVQQGQPIVTQEGGDSDGATVNIEESQPAVSYEQAEPKIEFSETGEPNIQYTQSGEPDIQVEKMDGNAAAAQGVAATQGATAAEGGAATEGAAATGPAQGQDQFASLRAGEEPMEAGQPTTVAASEIIGRNVVNGADEDLGEVERLVFVDQRIYAVLSEGGFLGLGEREVALPLDAMSMRGDELLLRGMTDEDIEALPEFDASSAPEYAADEQVEIGTL</sequence>
<evidence type="ECO:0000256" key="1">
    <source>
        <dbReference type="SAM" id="MobiDB-lite"/>
    </source>
</evidence>
<proteinExistence type="predicted"/>
<feature type="region of interest" description="Disordered" evidence="1">
    <location>
        <begin position="104"/>
        <end position="126"/>
    </location>
</feature>
<reference evidence="4 5" key="1">
    <citation type="submission" date="2020-01" db="EMBL/GenBank/DDBJ databases">
        <title>Genomes of bacteria type strains.</title>
        <authorList>
            <person name="Chen J."/>
            <person name="Zhu S."/>
            <person name="Chen J."/>
        </authorList>
    </citation>
    <scope>NUCLEOTIDE SEQUENCE [LARGE SCALE GENOMIC DNA]</scope>
    <source>
        <strain evidence="4 5">KCTC 52919</strain>
    </source>
</reference>
<dbReference type="Pfam" id="PF05239">
    <property type="entry name" value="PRC"/>
    <property type="match status" value="1"/>
</dbReference>
<dbReference type="InterPro" id="IPR011033">
    <property type="entry name" value="PRC_barrel-like_sf"/>
</dbReference>
<dbReference type="RefSeq" id="WP_163044819.1">
    <property type="nucleotide sequence ID" value="NZ_JAAAMJ010000012.1"/>
</dbReference>
<dbReference type="InterPro" id="IPR027275">
    <property type="entry name" value="PRC-brl_dom"/>
</dbReference>